<protein>
    <submittedName>
        <fullName evidence="2">CHAT domain-containing protein</fullName>
    </submittedName>
</protein>
<dbReference type="Proteomes" id="UP001596160">
    <property type="component" value="Unassembled WGS sequence"/>
</dbReference>
<sequence length="429" mass="47441">MPQELPVRIVQDPSHGFTLFPRRESVAPDLVVGVDLLKDNRVQMRMHGPVLPYLGSEHRVLLRSDTSKIKTVASRLRHIWKQEFVDFRSQGARGRPAPGRPELPYATLLDLSGEPEAELRPCMEELARQGSYLLFDLLLGGDADGPLGTFREILTKVLSGDQTLRVRFDSGLFLPWPMLALPGTGRTGTESLDTLFRRFLGHRHQIEQTGGSYPGVQGRLTAPPPVIPVVSLNHDTTIDPQRRTRAGEVAAVLARDTEFTERTTRAELLGALEEGLLNEQLMYFWCHGRFRTEGGQAPCLVVRLTDGREIDAFTVESRSPANGAADLFRPLVMLNACYGGLPGDADLAHLGQVLIDRGARGVIGPQIEMPQVFAAEYALAFLTQYLKGEETAGAIAHSLAREFADRYRNPLGFAYALHSGMDERLERAS</sequence>
<feature type="domain" description="CHAT" evidence="1">
    <location>
        <begin position="247"/>
        <end position="397"/>
    </location>
</feature>
<keyword evidence="3" id="KW-1185">Reference proteome</keyword>
<evidence type="ECO:0000313" key="3">
    <source>
        <dbReference type="Proteomes" id="UP001596160"/>
    </source>
</evidence>
<dbReference type="Pfam" id="PF12770">
    <property type="entry name" value="CHAT"/>
    <property type="match status" value="1"/>
</dbReference>
<proteinExistence type="predicted"/>
<evidence type="ECO:0000313" key="2">
    <source>
        <dbReference type="EMBL" id="MFC5152691.1"/>
    </source>
</evidence>
<gene>
    <name evidence="2" type="ORF">ACFPRH_13190</name>
</gene>
<evidence type="ECO:0000259" key="1">
    <source>
        <dbReference type="Pfam" id="PF12770"/>
    </source>
</evidence>
<accession>A0ABW0AIB0</accession>
<dbReference type="RefSeq" id="WP_344479193.1">
    <property type="nucleotide sequence ID" value="NZ_BAAASB010000011.1"/>
</dbReference>
<organism evidence="2 3">
    <name type="scientific">Streptomyces amakusaensis</name>
    <dbReference type="NCBI Taxonomy" id="67271"/>
    <lineage>
        <taxon>Bacteria</taxon>
        <taxon>Bacillati</taxon>
        <taxon>Actinomycetota</taxon>
        <taxon>Actinomycetes</taxon>
        <taxon>Kitasatosporales</taxon>
        <taxon>Streptomycetaceae</taxon>
        <taxon>Streptomyces</taxon>
    </lineage>
</organism>
<dbReference type="InterPro" id="IPR024983">
    <property type="entry name" value="CHAT_dom"/>
</dbReference>
<comment type="caution">
    <text evidence="2">The sequence shown here is derived from an EMBL/GenBank/DDBJ whole genome shotgun (WGS) entry which is preliminary data.</text>
</comment>
<name>A0ABW0AIB0_9ACTN</name>
<reference evidence="3" key="1">
    <citation type="journal article" date="2019" name="Int. J. Syst. Evol. Microbiol.">
        <title>The Global Catalogue of Microorganisms (GCM) 10K type strain sequencing project: providing services to taxonomists for standard genome sequencing and annotation.</title>
        <authorList>
            <consortium name="The Broad Institute Genomics Platform"/>
            <consortium name="The Broad Institute Genome Sequencing Center for Infectious Disease"/>
            <person name="Wu L."/>
            <person name="Ma J."/>
        </authorList>
    </citation>
    <scope>NUCLEOTIDE SEQUENCE [LARGE SCALE GENOMIC DNA]</scope>
    <source>
        <strain evidence="3">PCU 266</strain>
    </source>
</reference>
<dbReference type="EMBL" id="JBHSKP010000007">
    <property type="protein sequence ID" value="MFC5152691.1"/>
    <property type="molecule type" value="Genomic_DNA"/>
</dbReference>